<keyword evidence="5 10" id="KW-0812">Transmembrane</keyword>
<keyword evidence="4 10" id="KW-0288">FMN</keyword>
<dbReference type="NCBIfam" id="NF002011">
    <property type="entry name" value="PRK00816.1"/>
    <property type="match status" value="1"/>
</dbReference>
<evidence type="ECO:0000256" key="6">
    <source>
        <dbReference type="ARBA" id="ARBA00022967"/>
    </source>
</evidence>
<feature type="transmembrane region" description="Helical" evidence="10">
    <location>
        <begin position="293"/>
        <end position="310"/>
    </location>
</feature>
<comment type="cofactor">
    <cofactor evidence="10">
        <name>FMN</name>
        <dbReference type="ChEBI" id="CHEBI:58210"/>
    </cofactor>
</comment>
<evidence type="ECO:0000313" key="11">
    <source>
        <dbReference type="EMBL" id="RZO21123.1"/>
    </source>
</evidence>
<dbReference type="Proteomes" id="UP000315889">
    <property type="component" value="Unassembled WGS sequence"/>
</dbReference>
<keyword evidence="10" id="KW-1003">Cell membrane</keyword>
<feature type="transmembrane region" description="Helical" evidence="10">
    <location>
        <begin position="264"/>
        <end position="281"/>
    </location>
</feature>
<reference evidence="11 12" key="1">
    <citation type="submission" date="2019-02" db="EMBL/GenBank/DDBJ databases">
        <title>Prokaryotic population dynamics and viral predation in marine succession experiment using metagenomics: the confinement effect.</title>
        <authorList>
            <person name="Haro-Moreno J.M."/>
            <person name="Rodriguez-Valera F."/>
            <person name="Lopez-Perez M."/>
        </authorList>
    </citation>
    <scope>NUCLEOTIDE SEQUENCE [LARGE SCALE GENOMIC DNA]</scope>
    <source>
        <strain evidence="11">MED-G170</strain>
    </source>
</reference>
<comment type="function">
    <text evidence="10">Part of a membrane-bound complex that couples electron transfer with translocation of ions across the membrane.</text>
</comment>
<name>A0A520MIR8_9GAMM</name>
<dbReference type="EMBL" id="SHBP01000002">
    <property type="protein sequence ID" value="RZO21123.1"/>
    <property type="molecule type" value="Genomic_DNA"/>
</dbReference>
<dbReference type="AlphaFoldDB" id="A0A520MIR8"/>
<dbReference type="InterPro" id="IPR011303">
    <property type="entry name" value="RnfD_bac"/>
</dbReference>
<dbReference type="HAMAP" id="MF_00462">
    <property type="entry name" value="RsxD_RnfD"/>
    <property type="match status" value="1"/>
</dbReference>
<dbReference type="Pfam" id="PF03116">
    <property type="entry name" value="NQR2_RnfD_RnfE"/>
    <property type="match status" value="1"/>
</dbReference>
<dbReference type="NCBIfam" id="TIGR01946">
    <property type="entry name" value="rnfD"/>
    <property type="match status" value="1"/>
</dbReference>
<comment type="similarity">
    <text evidence="10">Belongs to the NqrB/RnfD family.</text>
</comment>
<evidence type="ECO:0000256" key="8">
    <source>
        <dbReference type="ARBA" id="ARBA00022989"/>
    </source>
</evidence>
<keyword evidence="7 10" id="KW-0249">Electron transport</keyword>
<evidence type="ECO:0000256" key="10">
    <source>
        <dbReference type="HAMAP-Rule" id="MF_00462"/>
    </source>
</evidence>
<keyword evidence="10" id="KW-0997">Cell inner membrane</keyword>
<dbReference type="InterPro" id="IPR004338">
    <property type="entry name" value="NqrB/RnfD"/>
</dbReference>
<sequence>MTFKQITSPHGHNRQSTGRIMQLVLIATLPGLLVLSYQFGWGILINLFLAVLAAISAEALILKIRQRPIGFYLQDYSAVVTGVLLGLSLPPLVPWWLVIVATVFSIVVAKQLYGGLGSNPFNPAMVGYVVVLISFPIEMTTWVTPVSLLPEGVSHPGLFESLTIVFAGFSPMDGVTGATPLDLFKHSNGLLVDQIYQDNTLFSSASFAGVGWEWANVAFLLGGLGLLKARIFTWHGPVAMLVTLATMSMLFWDGGSSNSPGSPLMHLFSGASMFGAFFIVTDPVSSAVSNRGRLLYGALIGLLVYVIRAWGSYPDAVAFAVLLGNFAAPFIDNYTVPRTYGHNQRRKATAKEEDE</sequence>
<feature type="transmembrane region" description="Helical" evidence="10">
    <location>
        <begin position="20"/>
        <end position="37"/>
    </location>
</feature>
<dbReference type="GO" id="GO:0022900">
    <property type="term" value="P:electron transport chain"/>
    <property type="evidence" value="ECO:0007669"/>
    <property type="project" value="UniProtKB-UniRule"/>
</dbReference>
<feature type="modified residue" description="FMN phosphoryl threonine" evidence="10">
    <location>
        <position position="179"/>
    </location>
</feature>
<feature type="transmembrane region" description="Helical" evidence="10">
    <location>
        <begin position="205"/>
        <end position="227"/>
    </location>
</feature>
<evidence type="ECO:0000256" key="3">
    <source>
        <dbReference type="ARBA" id="ARBA00022630"/>
    </source>
</evidence>
<evidence type="ECO:0000256" key="5">
    <source>
        <dbReference type="ARBA" id="ARBA00022692"/>
    </source>
</evidence>
<comment type="caution">
    <text evidence="11">The sequence shown here is derived from an EMBL/GenBank/DDBJ whole genome shotgun (WGS) entry which is preliminary data.</text>
</comment>
<comment type="subunit">
    <text evidence="10">The complex is composed of six subunits: RnfA, RnfB, RnfC, RnfD, RnfE and RnfG.</text>
</comment>
<evidence type="ECO:0000256" key="7">
    <source>
        <dbReference type="ARBA" id="ARBA00022982"/>
    </source>
</evidence>
<dbReference type="EC" id="7.-.-.-" evidence="10"/>
<dbReference type="GO" id="GO:0005886">
    <property type="term" value="C:plasma membrane"/>
    <property type="evidence" value="ECO:0007669"/>
    <property type="project" value="UniProtKB-SubCell"/>
</dbReference>
<keyword evidence="1 10" id="KW-0813">Transport</keyword>
<evidence type="ECO:0000256" key="1">
    <source>
        <dbReference type="ARBA" id="ARBA00022448"/>
    </source>
</evidence>
<keyword evidence="8 10" id="KW-1133">Transmembrane helix</keyword>
<feature type="transmembrane region" description="Helical" evidence="10">
    <location>
        <begin position="234"/>
        <end position="252"/>
    </location>
</feature>
<evidence type="ECO:0000256" key="2">
    <source>
        <dbReference type="ARBA" id="ARBA00022553"/>
    </source>
</evidence>
<feature type="transmembrane region" description="Helical" evidence="10">
    <location>
        <begin position="125"/>
        <end position="144"/>
    </location>
</feature>
<feature type="transmembrane region" description="Helical" evidence="10">
    <location>
        <begin position="316"/>
        <end position="336"/>
    </location>
</feature>
<organism evidence="11 12">
    <name type="scientific">SAR92 clade bacterium</name>
    <dbReference type="NCBI Taxonomy" id="2315479"/>
    <lineage>
        <taxon>Bacteria</taxon>
        <taxon>Pseudomonadati</taxon>
        <taxon>Pseudomonadota</taxon>
        <taxon>Gammaproteobacteria</taxon>
        <taxon>Cellvibrionales</taxon>
        <taxon>Porticoccaceae</taxon>
        <taxon>SAR92 clade</taxon>
    </lineage>
</organism>
<feature type="transmembrane region" description="Helical" evidence="10">
    <location>
        <begin position="43"/>
        <end position="62"/>
    </location>
</feature>
<feature type="transmembrane region" description="Helical" evidence="10">
    <location>
        <begin position="69"/>
        <end position="89"/>
    </location>
</feature>
<comment type="subcellular location">
    <subcellularLocation>
        <location evidence="10">Cell inner membrane</location>
        <topology evidence="10">Multi-pass membrane protein</topology>
    </subcellularLocation>
</comment>
<keyword evidence="6 10" id="KW-1278">Translocase</keyword>
<gene>
    <name evidence="11" type="primary">rsxD</name>
    <name evidence="10" type="synonym">rnfD</name>
    <name evidence="11" type="ORF">EVB03_02540</name>
</gene>
<evidence type="ECO:0000313" key="12">
    <source>
        <dbReference type="Proteomes" id="UP000315889"/>
    </source>
</evidence>
<protein>
    <recommendedName>
        <fullName evidence="10">Ion-translocating oxidoreductase complex subunit D</fullName>
        <ecNumber evidence="10">7.-.-.-</ecNumber>
    </recommendedName>
    <alternativeName>
        <fullName evidence="10">Rnf electron transport complex subunit D</fullName>
    </alternativeName>
</protein>
<keyword evidence="3 10" id="KW-0285">Flavoprotein</keyword>
<feature type="transmembrane region" description="Helical" evidence="10">
    <location>
        <begin position="95"/>
        <end position="113"/>
    </location>
</feature>
<keyword evidence="2 10" id="KW-0597">Phosphoprotein</keyword>
<dbReference type="GO" id="GO:0055085">
    <property type="term" value="P:transmembrane transport"/>
    <property type="evidence" value="ECO:0007669"/>
    <property type="project" value="InterPro"/>
</dbReference>
<dbReference type="PANTHER" id="PTHR30578">
    <property type="entry name" value="ELECTRON TRANSPORT COMPLEX PROTEIN RNFD"/>
    <property type="match status" value="1"/>
</dbReference>
<evidence type="ECO:0000256" key="4">
    <source>
        <dbReference type="ARBA" id="ARBA00022643"/>
    </source>
</evidence>
<dbReference type="PANTHER" id="PTHR30578:SF0">
    <property type="entry name" value="ION-TRANSLOCATING OXIDOREDUCTASE COMPLEX SUBUNIT D"/>
    <property type="match status" value="1"/>
</dbReference>
<accession>A0A520MIR8</accession>
<evidence type="ECO:0000256" key="9">
    <source>
        <dbReference type="ARBA" id="ARBA00023136"/>
    </source>
</evidence>
<keyword evidence="9 10" id="KW-0472">Membrane</keyword>
<proteinExistence type="inferred from homology"/>